<feature type="compositionally biased region" description="Polar residues" evidence="11">
    <location>
        <begin position="1417"/>
        <end position="1428"/>
    </location>
</feature>
<keyword evidence="12" id="KW-0812">Transmembrane</keyword>
<dbReference type="InterPro" id="IPR000082">
    <property type="entry name" value="SEA_dom"/>
</dbReference>
<evidence type="ECO:0000256" key="1">
    <source>
        <dbReference type="ARBA" id="ARBA00004437"/>
    </source>
</evidence>
<evidence type="ECO:0000256" key="9">
    <source>
        <dbReference type="ARBA" id="ARBA00023180"/>
    </source>
</evidence>
<feature type="region of interest" description="Disordered" evidence="11">
    <location>
        <begin position="1404"/>
        <end position="1477"/>
    </location>
</feature>
<evidence type="ECO:0000256" key="7">
    <source>
        <dbReference type="ARBA" id="ARBA00022729"/>
    </source>
</evidence>
<dbReference type="Proteomes" id="UP000694888">
    <property type="component" value="Unplaced"/>
</dbReference>
<dbReference type="PANTHER" id="PTHR12199">
    <property type="entry name" value="INTERPHOTORECEPTOR MATRIX PROTEOGLYCAN"/>
    <property type="match status" value="1"/>
</dbReference>
<dbReference type="PANTHER" id="PTHR12199:SF5">
    <property type="entry name" value="MUCIN-2-LIKE ISOFORM X1"/>
    <property type="match status" value="1"/>
</dbReference>
<feature type="domain" description="SEA" evidence="13">
    <location>
        <begin position="676"/>
        <end position="788"/>
    </location>
</feature>
<dbReference type="PROSITE" id="PS50024">
    <property type="entry name" value="SEA"/>
    <property type="match status" value="4"/>
</dbReference>
<dbReference type="GeneID" id="101853854"/>
<dbReference type="Pfam" id="PF01390">
    <property type="entry name" value="SEA"/>
    <property type="match status" value="5"/>
</dbReference>
<evidence type="ECO:0000313" key="15">
    <source>
        <dbReference type="RefSeq" id="XP_035825750.1"/>
    </source>
</evidence>
<feature type="region of interest" description="Disordered" evidence="11">
    <location>
        <begin position="338"/>
        <end position="371"/>
    </location>
</feature>
<evidence type="ECO:0000256" key="5">
    <source>
        <dbReference type="ARBA" id="ARBA00022530"/>
    </source>
</evidence>
<feature type="region of interest" description="Disordered" evidence="11">
    <location>
        <begin position="870"/>
        <end position="940"/>
    </location>
</feature>
<feature type="region of interest" description="Disordered" evidence="11">
    <location>
        <begin position="1036"/>
        <end position="1064"/>
    </location>
</feature>
<keyword evidence="4" id="KW-0964">Secreted</keyword>
<feature type="domain" description="SEA" evidence="13">
    <location>
        <begin position="1243"/>
        <end position="1358"/>
    </location>
</feature>
<sequence>MSHPDREDLVFRADELWLGNNGTMGGIEGCFTLLFIGRNHEFQIGEAWTDADYNRTILPPGFDPELEPATPSTTTPAVTQTITTGAQTETFHGRFVYDTASSWQDEYLDRESVLFSMLRGTIEFIVQSGYPGQTPVITDVEPGTDTYTVFVDLTLPEPISVSDVNRALAVTSQPFPVPGLLEVTFVDDQPTSTTTPPPTTPPTTPLMESTYFDLVMTVSSGLPWDDLYLNASSAPFMALQHELQEKFRESFPGFGDVQTRLDDVRLADPPLTTPTPTPTPTPTDDAVVLEFQLEFPGDMFHEPLVRLTREAISGGVFGDWHVTQLSVSGTEVELEVSTTVPTTTPSTLTPPSSSTTTTLGTTGMTSPETTGIPPRVLRVSFKITEGFVWTEELRDSNSQPYRDLLDWVNQMLTNLFRAGNIIPVTALEASPGSVIVEFFMSPVVGSKADGLSTVLVAAQLRRADMGSVSVDPDSVTVLEITTTVPPTTTTATTTVPPTTTPTTTPPLSTTAATSATTTEFLDMNITTADNSNISTVVATTPSPSSPPPATTTAMMQAEVAVSMKVDKNWTEALTDRSSAEYLTFDRNLGDWLELAFQNDTSYQGYTINSLSPGSVNVDMTLTFDDPAVSTDDVAVSLTGASDQFAEGPVQDVIATTEVTNATTTATTTTATTTTAFTKAVEIDVHILSGLNYTLDYENPNSEMYQLVESSITDWVNNTFAGLPSFQSSRVISITEGSVLVRLQTIFTDTSMTSQEVLEALNGNLDNFLITDSVVELSDPNAVATATPTPLATTPVITSSSSNTTTPATTSTVTPTAATTISPPGSTPITIDNNTTSPESDVTDAFNVTTSPGSDVTDAFNVTTSPGSDVTDAFNVTTSPGTDVTDAFNVTSTPGSDGTRPSTTSGPPLSTVVTADNTTEAENATTAPTPAESTPPPTTTAAMTTATTMVSENSTDNATAATAATTTPTAEGSTSATASDLNTTMVTDVAPTTPENTTSDATAATTTDFDNYNATTITTTAATTTSAPENTTTVEVANTTDSSSSSNTTVVATTPSSSPTSATTAEADLKTLLVQLRIDREWEEEYGDTESQQYKDLQKAVIPWIDEAFAGVQGYRRSRILSVREGSVIVDVSSTFGNGQNFDFDEARAALMKALNNGFPLGNVTADVTDPAVTTVPTTILVSTTTAATTPATTATTATTESVTTEPPTSPETTPTSPETTPTTPETTPTSPSAETPEPTVTIEPKIVRGKIKIVSGYTWDESLADTDSAPYKALSQELTDLLNAFYRSKNYPGFREVKNLQFSEGSVIVVYDLVFEPTRQPDSAQLTQDLQQAVRANAESLGPYRLNVDDIRHQELSAENTDDDDIPEWAIAVIVCGGLLFIFIVFMFVVLCTRRSTNKKYKLDEDPEEAQYKRSWASGSHGNGSSPSLPDDMAAYDNTGFDQSGADNNTYHMRMTSSGGGAYQQQQQQQQKKKKKK</sequence>
<keyword evidence="6" id="KW-0358">Heparin-binding</keyword>
<feature type="domain" description="SEA" evidence="13">
    <location>
        <begin position="1065"/>
        <end position="1177"/>
    </location>
</feature>
<evidence type="ECO:0000256" key="3">
    <source>
        <dbReference type="ARBA" id="ARBA00004593"/>
    </source>
</evidence>
<feature type="compositionally biased region" description="Polar residues" evidence="11">
    <location>
        <begin position="870"/>
        <end position="912"/>
    </location>
</feature>
<dbReference type="InterPro" id="IPR036364">
    <property type="entry name" value="SEA_dom_sf"/>
</dbReference>
<evidence type="ECO:0000256" key="12">
    <source>
        <dbReference type="SAM" id="Phobius"/>
    </source>
</evidence>
<evidence type="ECO:0000256" key="6">
    <source>
        <dbReference type="ARBA" id="ARBA00022674"/>
    </source>
</evidence>
<reference evidence="15" key="1">
    <citation type="submission" date="2025-08" db="UniProtKB">
        <authorList>
            <consortium name="RefSeq"/>
        </authorList>
    </citation>
    <scope>IDENTIFICATION</scope>
</reference>
<keyword evidence="8" id="KW-0677">Repeat</keyword>
<keyword evidence="12" id="KW-0472">Membrane</keyword>
<keyword evidence="5" id="KW-0272">Extracellular matrix</keyword>
<proteinExistence type="predicted"/>
<evidence type="ECO:0000256" key="4">
    <source>
        <dbReference type="ARBA" id="ARBA00022525"/>
    </source>
</evidence>
<evidence type="ECO:0000256" key="11">
    <source>
        <dbReference type="SAM" id="MobiDB-lite"/>
    </source>
</evidence>
<dbReference type="SMART" id="SM00200">
    <property type="entry name" value="SEA"/>
    <property type="match status" value="4"/>
</dbReference>
<keyword evidence="10" id="KW-0966">Cell projection</keyword>
<feature type="region of interest" description="Disordered" evidence="11">
    <location>
        <begin position="959"/>
        <end position="1001"/>
    </location>
</feature>
<dbReference type="RefSeq" id="XP_035825750.1">
    <property type="nucleotide sequence ID" value="XM_035969857.1"/>
</dbReference>
<evidence type="ECO:0000256" key="10">
    <source>
        <dbReference type="ARBA" id="ARBA00023273"/>
    </source>
</evidence>
<feature type="compositionally biased region" description="Polar residues" evidence="11">
    <location>
        <begin position="1440"/>
        <end position="1457"/>
    </location>
</feature>
<protein>
    <submittedName>
        <fullName evidence="15">Mucin-3A</fullName>
    </submittedName>
</protein>
<evidence type="ECO:0000256" key="2">
    <source>
        <dbReference type="ARBA" id="ARBA00004504"/>
    </source>
</evidence>
<gene>
    <name evidence="15" type="primary">LOC101853854</name>
</gene>
<name>A0ABM1VTK8_APLCA</name>
<feature type="region of interest" description="Disordered" evidence="11">
    <location>
        <begin position="1186"/>
        <end position="1239"/>
    </location>
</feature>
<feature type="transmembrane region" description="Helical" evidence="12">
    <location>
        <begin position="1369"/>
        <end position="1392"/>
    </location>
</feature>
<feature type="domain" description="SEA" evidence="13">
    <location>
        <begin position="551"/>
        <end position="663"/>
    </location>
</feature>
<keyword evidence="14" id="KW-1185">Reference proteome</keyword>
<feature type="non-terminal residue" evidence="15">
    <location>
        <position position="1477"/>
    </location>
</feature>
<keyword evidence="7" id="KW-0732">Signal</keyword>
<accession>A0ABM1VTK8</accession>
<evidence type="ECO:0000259" key="13">
    <source>
        <dbReference type="PROSITE" id="PS50024"/>
    </source>
</evidence>
<dbReference type="SUPFAM" id="SSF82671">
    <property type="entry name" value="SEA domain"/>
    <property type="match status" value="5"/>
</dbReference>
<feature type="region of interest" description="Disordered" evidence="11">
    <location>
        <begin position="487"/>
        <end position="511"/>
    </location>
</feature>
<evidence type="ECO:0000256" key="8">
    <source>
        <dbReference type="ARBA" id="ARBA00022737"/>
    </source>
</evidence>
<keyword evidence="9" id="KW-0325">Glycoprotein</keyword>
<dbReference type="Gene3D" id="3.30.70.960">
    <property type="entry name" value="SEA domain"/>
    <property type="match status" value="3"/>
</dbReference>
<dbReference type="InterPro" id="IPR039861">
    <property type="entry name" value="IMPG"/>
</dbReference>
<comment type="subcellular location">
    <subcellularLocation>
        <location evidence="2">Cell projection</location>
        <location evidence="2">Cilium</location>
        <location evidence="2">Photoreceptor outer segment</location>
    </subcellularLocation>
    <subcellularLocation>
        <location evidence="1">Photoreceptor inner segment</location>
    </subcellularLocation>
    <subcellularLocation>
        <location evidence="3">Secreted</location>
        <location evidence="3">Extracellular space</location>
        <location evidence="3">Extracellular matrix</location>
        <location evidence="3">Interphotoreceptor matrix</location>
    </subcellularLocation>
</comment>
<feature type="compositionally biased region" description="Low complexity" evidence="11">
    <location>
        <begin position="913"/>
        <end position="931"/>
    </location>
</feature>
<keyword evidence="12" id="KW-1133">Transmembrane helix</keyword>
<feature type="region of interest" description="Disordered" evidence="11">
    <location>
        <begin position="793"/>
        <end position="828"/>
    </location>
</feature>
<organism evidence="14 15">
    <name type="scientific">Aplysia californica</name>
    <name type="common">California sea hare</name>
    <dbReference type="NCBI Taxonomy" id="6500"/>
    <lineage>
        <taxon>Eukaryota</taxon>
        <taxon>Metazoa</taxon>
        <taxon>Spiralia</taxon>
        <taxon>Lophotrochozoa</taxon>
        <taxon>Mollusca</taxon>
        <taxon>Gastropoda</taxon>
        <taxon>Heterobranchia</taxon>
        <taxon>Euthyneura</taxon>
        <taxon>Tectipleura</taxon>
        <taxon>Aplysiida</taxon>
        <taxon>Aplysioidea</taxon>
        <taxon>Aplysiidae</taxon>
        <taxon>Aplysia</taxon>
    </lineage>
</organism>
<feature type="compositionally biased region" description="Low complexity" evidence="11">
    <location>
        <begin position="959"/>
        <end position="978"/>
    </location>
</feature>
<evidence type="ECO:0000313" key="14">
    <source>
        <dbReference type="Proteomes" id="UP000694888"/>
    </source>
</evidence>